<keyword evidence="2" id="KW-0479">Metal-binding</keyword>
<evidence type="ECO:0000313" key="6">
    <source>
        <dbReference type="EMBL" id="EIJ69145.1"/>
    </source>
</evidence>
<dbReference type="PROSITE" id="PS01229">
    <property type="entry name" value="COF_2"/>
    <property type="match status" value="1"/>
</dbReference>
<dbReference type="GO" id="GO:0000287">
    <property type="term" value="F:magnesium ion binding"/>
    <property type="evidence" value="ECO:0007669"/>
    <property type="project" value="UniProtKB-ARBA"/>
</dbReference>
<keyword evidence="3 6" id="KW-0378">Hydrolase</keyword>
<dbReference type="PANTHER" id="PTHR47267:SF4">
    <property type="entry name" value="PYRIDOXAL PHOSPHATE PHOSPHATASE YIGL"/>
    <property type="match status" value="1"/>
</dbReference>
<accession>I3DBQ2</accession>
<dbReference type="SFLD" id="SFLDS00003">
    <property type="entry name" value="Haloacid_Dehalogenase"/>
    <property type="match status" value="1"/>
</dbReference>
<proteinExistence type="inferred from homology"/>
<dbReference type="eggNOG" id="COG0561">
    <property type="taxonomic scope" value="Bacteria"/>
</dbReference>
<evidence type="ECO:0000313" key="7">
    <source>
        <dbReference type="Proteomes" id="UP000006457"/>
    </source>
</evidence>
<comment type="similarity">
    <text evidence="5">Belongs to the HAD-like hydrolase superfamily. Cof family.</text>
</comment>
<evidence type="ECO:0000256" key="2">
    <source>
        <dbReference type="ARBA" id="ARBA00022723"/>
    </source>
</evidence>
<dbReference type="SUPFAM" id="SSF56784">
    <property type="entry name" value="HAD-like"/>
    <property type="match status" value="1"/>
</dbReference>
<dbReference type="InterPro" id="IPR000150">
    <property type="entry name" value="Cof"/>
</dbReference>
<dbReference type="InterPro" id="IPR006379">
    <property type="entry name" value="HAD-SF_hydro_IIB"/>
</dbReference>
<dbReference type="PROSITE" id="PS01228">
    <property type="entry name" value="COF_1"/>
    <property type="match status" value="1"/>
</dbReference>
<evidence type="ECO:0000256" key="4">
    <source>
        <dbReference type="ARBA" id="ARBA00022842"/>
    </source>
</evidence>
<dbReference type="CDD" id="cd07516">
    <property type="entry name" value="HAD_Pase"/>
    <property type="match status" value="1"/>
</dbReference>
<dbReference type="EMBL" id="AJSX01000033">
    <property type="protein sequence ID" value="EIJ69145.1"/>
    <property type="molecule type" value="Genomic_DNA"/>
</dbReference>
<reference evidence="6 7" key="1">
    <citation type="submission" date="2012-03" db="EMBL/GenBank/DDBJ databases">
        <authorList>
            <person name="Harkins D.M."/>
            <person name="Madupu R."/>
            <person name="Durkin A.S."/>
            <person name="Torralba M."/>
            <person name="Methe B."/>
            <person name="Sutton G.G."/>
            <person name="Nelson K.E."/>
        </authorList>
    </citation>
    <scope>NUCLEOTIDE SEQUENCE [LARGE SCALE GENOMIC DNA]</scope>
    <source>
        <strain evidence="6 7">CCUG 2042</strain>
    </source>
</reference>
<evidence type="ECO:0000256" key="3">
    <source>
        <dbReference type="ARBA" id="ARBA00022801"/>
    </source>
</evidence>
<keyword evidence="7" id="KW-1185">Reference proteome</keyword>
<dbReference type="NCBIfam" id="TIGR00099">
    <property type="entry name" value="Cof-subfamily"/>
    <property type="match status" value="1"/>
</dbReference>
<dbReference type="PANTHER" id="PTHR47267">
    <property type="match status" value="1"/>
</dbReference>
<dbReference type="OrthoDB" id="5498330at2"/>
<name>I3DBQ2_9PAST</name>
<dbReference type="RefSeq" id="WP_005760913.1">
    <property type="nucleotide sequence ID" value="NZ_AJSX01000033.1"/>
</dbReference>
<dbReference type="Proteomes" id="UP000006457">
    <property type="component" value="Unassembled WGS sequence"/>
</dbReference>
<dbReference type="Gene3D" id="3.40.50.1000">
    <property type="entry name" value="HAD superfamily/HAD-like"/>
    <property type="match status" value="1"/>
</dbReference>
<dbReference type="InterPro" id="IPR023214">
    <property type="entry name" value="HAD_sf"/>
</dbReference>
<dbReference type="PATRIC" id="fig|1095749.3.peg.1298"/>
<dbReference type="Gene3D" id="3.30.1240.10">
    <property type="match status" value="1"/>
</dbReference>
<comment type="cofactor">
    <cofactor evidence="1">
        <name>Mg(2+)</name>
        <dbReference type="ChEBI" id="CHEBI:18420"/>
    </cofactor>
</comment>
<comment type="caution">
    <text evidence="6">The sequence shown here is derived from an EMBL/GenBank/DDBJ whole genome shotgun (WGS) entry which is preliminary data.</text>
</comment>
<keyword evidence="4" id="KW-0460">Magnesium</keyword>
<dbReference type="GO" id="GO:0016791">
    <property type="term" value="F:phosphatase activity"/>
    <property type="evidence" value="ECO:0007669"/>
    <property type="project" value="UniProtKB-ARBA"/>
</dbReference>
<sequence>MQQFPFRAIVSDMDGTLLNTNHIVGDFTVDTLEKVAKKGIDIVMATGRGYTDVASTLSRMKIKNAAMITSNGAQIHDLQGNRLYSNFLPEDIAFEVMQTKFDTSRICLNSYQNNNWFINKDVPMLHKYHQASGFMYEIVDFSKHHGQDTEKVFFIGKNAEDLAELEQELKIRFGQFTSIVYSTPTCLEVMNKNVSKATTLSHLIEQRDYQLADCIAFGDGMNDMEMLSEVGKGCIMQNADPRLFGELPDHERIGSNSNESVASYIRAIFGIS</sequence>
<dbReference type="SFLD" id="SFLDG01140">
    <property type="entry name" value="C2.B:_Phosphomannomutase_and_P"/>
    <property type="match status" value="1"/>
</dbReference>
<evidence type="ECO:0000256" key="1">
    <source>
        <dbReference type="ARBA" id="ARBA00001946"/>
    </source>
</evidence>
<dbReference type="Pfam" id="PF08282">
    <property type="entry name" value="Hydrolase_3"/>
    <property type="match status" value="1"/>
</dbReference>
<dbReference type="NCBIfam" id="TIGR01484">
    <property type="entry name" value="HAD-SF-IIB"/>
    <property type="match status" value="1"/>
</dbReference>
<dbReference type="InterPro" id="IPR036412">
    <property type="entry name" value="HAD-like_sf"/>
</dbReference>
<dbReference type="AlphaFoldDB" id="I3DBQ2"/>
<gene>
    <name evidence="6" type="ORF">HMPREF1052_0361</name>
</gene>
<protein>
    <submittedName>
        <fullName evidence="6">Cof-like hydrolase</fullName>
    </submittedName>
</protein>
<organism evidence="6 7">
    <name type="scientific">Pasteurella bettyae CCUG 2042</name>
    <dbReference type="NCBI Taxonomy" id="1095749"/>
    <lineage>
        <taxon>Bacteria</taxon>
        <taxon>Pseudomonadati</taxon>
        <taxon>Pseudomonadota</taxon>
        <taxon>Gammaproteobacteria</taxon>
        <taxon>Pasteurellales</taxon>
        <taxon>Pasteurellaceae</taxon>
        <taxon>Pasteurella</taxon>
    </lineage>
</organism>
<evidence type="ECO:0000256" key="5">
    <source>
        <dbReference type="ARBA" id="ARBA00034778"/>
    </source>
</evidence>